<organism evidence="1 2">
    <name type="scientific">Grifola frondosa</name>
    <name type="common">Maitake</name>
    <name type="synonym">Polyporus frondosus</name>
    <dbReference type="NCBI Taxonomy" id="5627"/>
    <lineage>
        <taxon>Eukaryota</taxon>
        <taxon>Fungi</taxon>
        <taxon>Dikarya</taxon>
        <taxon>Basidiomycota</taxon>
        <taxon>Agaricomycotina</taxon>
        <taxon>Agaricomycetes</taxon>
        <taxon>Polyporales</taxon>
        <taxon>Grifolaceae</taxon>
        <taxon>Grifola</taxon>
    </lineage>
</organism>
<evidence type="ECO:0000313" key="1">
    <source>
        <dbReference type="EMBL" id="OBZ77676.1"/>
    </source>
</evidence>
<comment type="caution">
    <text evidence="1">The sequence shown here is derived from an EMBL/GenBank/DDBJ whole genome shotgun (WGS) entry which is preliminary data.</text>
</comment>
<name>A0A1C7MMM4_GRIFR</name>
<sequence length="234" mass="26135">MGVPAVTQNSSYLVPDEDIARACDALYRLGLPLVTECEWFRATSDDFWIRSCFHSLTRCLLPGDVRYLVPYPLSFASHALSELERLPRQVFQDSFLREPVYVPQPPAVYAPLLRTMLAYPRRSCLVDSQLNQTSQSLCVITCVMSNTATWTSTTTHSAKILRSIGAVEVVGKGWSCACEWRAGEEWMSDALVAVGSSPSRTFNGHWKVFGERSGPGKRALSIIKSYARLRHQGL</sequence>
<dbReference type="OrthoDB" id="4202165at2759"/>
<dbReference type="OMA" id="TECEWFR"/>
<accession>A0A1C7MMM4</accession>
<protein>
    <submittedName>
        <fullName evidence="1">Uncharacterized protein</fullName>
    </submittedName>
</protein>
<keyword evidence="2" id="KW-1185">Reference proteome</keyword>
<evidence type="ECO:0000313" key="2">
    <source>
        <dbReference type="Proteomes" id="UP000092993"/>
    </source>
</evidence>
<proteinExistence type="predicted"/>
<dbReference type="Proteomes" id="UP000092993">
    <property type="component" value="Unassembled WGS sequence"/>
</dbReference>
<gene>
    <name evidence="1" type="ORF">A0H81_02250</name>
</gene>
<reference evidence="1 2" key="1">
    <citation type="submission" date="2016-03" db="EMBL/GenBank/DDBJ databases">
        <title>Whole genome sequencing of Grifola frondosa 9006-11.</title>
        <authorList>
            <person name="Min B."/>
            <person name="Park H."/>
            <person name="Kim J.-G."/>
            <person name="Cho H."/>
            <person name="Oh Y.-L."/>
            <person name="Kong W.-S."/>
            <person name="Choi I.-G."/>
        </authorList>
    </citation>
    <scope>NUCLEOTIDE SEQUENCE [LARGE SCALE GENOMIC DNA]</scope>
    <source>
        <strain evidence="1 2">9006-11</strain>
    </source>
</reference>
<dbReference type="AlphaFoldDB" id="A0A1C7MMM4"/>
<dbReference type="EMBL" id="LUGG01000002">
    <property type="protein sequence ID" value="OBZ77676.1"/>
    <property type="molecule type" value="Genomic_DNA"/>
</dbReference>